<reference evidence="2 3" key="1">
    <citation type="submission" date="2021-04" db="EMBL/GenBank/DDBJ databases">
        <title>Genome analysis of Polyangium sp.</title>
        <authorList>
            <person name="Li Y."/>
            <person name="Wang J."/>
        </authorList>
    </citation>
    <scope>NUCLEOTIDE SEQUENCE [LARGE SCALE GENOMIC DNA]</scope>
    <source>
        <strain evidence="2 3">SDU14</strain>
    </source>
</reference>
<name>A0A9X3X492_9BACT</name>
<dbReference type="EMBL" id="JAGTJJ010000004">
    <property type="protein sequence ID" value="MDC3981076.1"/>
    <property type="molecule type" value="Genomic_DNA"/>
</dbReference>
<protein>
    <submittedName>
        <fullName evidence="2">Transposase</fullName>
    </submittedName>
</protein>
<dbReference type="InterPro" id="IPR039365">
    <property type="entry name" value="IS701-like"/>
</dbReference>
<dbReference type="Proteomes" id="UP001151081">
    <property type="component" value="Unassembled WGS sequence"/>
</dbReference>
<dbReference type="Pfam" id="PF13546">
    <property type="entry name" value="DDE_5"/>
    <property type="match status" value="1"/>
</dbReference>
<proteinExistence type="predicted"/>
<gene>
    <name evidence="2" type="ORF">KEG57_11240</name>
</gene>
<organism evidence="2 3">
    <name type="scientific">Polyangium jinanense</name>
    <dbReference type="NCBI Taxonomy" id="2829994"/>
    <lineage>
        <taxon>Bacteria</taxon>
        <taxon>Pseudomonadati</taxon>
        <taxon>Myxococcota</taxon>
        <taxon>Polyangia</taxon>
        <taxon>Polyangiales</taxon>
        <taxon>Polyangiaceae</taxon>
        <taxon>Polyangium</taxon>
    </lineage>
</organism>
<dbReference type="PANTHER" id="PTHR33627">
    <property type="entry name" value="TRANSPOSASE"/>
    <property type="match status" value="1"/>
</dbReference>
<dbReference type="PANTHER" id="PTHR33627:SF1">
    <property type="entry name" value="TRANSPOSASE"/>
    <property type="match status" value="1"/>
</dbReference>
<keyword evidence="3" id="KW-1185">Reference proteome</keyword>
<dbReference type="AlphaFoldDB" id="A0A9X3X492"/>
<accession>A0A9X3X492</accession>
<evidence type="ECO:0000259" key="1">
    <source>
        <dbReference type="Pfam" id="PF13546"/>
    </source>
</evidence>
<feature type="domain" description="Transposase IS701-like DDE" evidence="1">
    <location>
        <begin position="28"/>
        <end position="84"/>
    </location>
</feature>
<dbReference type="InterPro" id="IPR038721">
    <property type="entry name" value="IS701-like_DDE_dom"/>
</dbReference>
<evidence type="ECO:0000313" key="3">
    <source>
        <dbReference type="Proteomes" id="UP001151081"/>
    </source>
</evidence>
<evidence type="ECO:0000313" key="2">
    <source>
        <dbReference type="EMBL" id="MDC3981076.1"/>
    </source>
</evidence>
<comment type="caution">
    <text evidence="2">The sequence shown here is derived from an EMBL/GenBank/DDBJ whole genome shotgun (WGS) entry which is preliminary data.</text>
</comment>
<sequence length="101" mass="11487">MTAVQPTFKSDELAKEHGEREFERWLAPFLHEFGYPSQRKWAPLYMRGLLGPGDRKSIEPMAARVCPGETLQLHYFVSTSRPFAGTRLGTSACSSRRRGRS</sequence>
<dbReference type="RefSeq" id="WP_272420118.1">
    <property type="nucleotide sequence ID" value="NZ_JAGTJJ010000004.1"/>
</dbReference>